<feature type="compositionally biased region" description="Basic and acidic residues" evidence="1">
    <location>
        <begin position="487"/>
        <end position="496"/>
    </location>
</feature>
<organism evidence="2 3">
    <name type="scientific">Verticillium longisporum</name>
    <name type="common">Verticillium dahliae var. longisporum</name>
    <dbReference type="NCBI Taxonomy" id="100787"/>
    <lineage>
        <taxon>Eukaryota</taxon>
        <taxon>Fungi</taxon>
        <taxon>Dikarya</taxon>
        <taxon>Ascomycota</taxon>
        <taxon>Pezizomycotina</taxon>
        <taxon>Sordariomycetes</taxon>
        <taxon>Hypocreomycetidae</taxon>
        <taxon>Glomerellales</taxon>
        <taxon>Plectosphaerellaceae</taxon>
        <taxon>Verticillium</taxon>
    </lineage>
</organism>
<feature type="compositionally biased region" description="Basic and acidic residues" evidence="1">
    <location>
        <begin position="410"/>
        <end position="419"/>
    </location>
</feature>
<dbReference type="AlphaFoldDB" id="A0A8I2ZKY2"/>
<dbReference type="EMBL" id="JAEMWZ010000154">
    <property type="protein sequence ID" value="KAG7133621.1"/>
    <property type="molecule type" value="Genomic_DNA"/>
</dbReference>
<evidence type="ECO:0000313" key="2">
    <source>
        <dbReference type="EMBL" id="KAG7133621.1"/>
    </source>
</evidence>
<feature type="compositionally biased region" description="Basic and acidic residues" evidence="1">
    <location>
        <begin position="175"/>
        <end position="184"/>
    </location>
</feature>
<evidence type="ECO:0008006" key="4">
    <source>
        <dbReference type="Google" id="ProtNLM"/>
    </source>
</evidence>
<evidence type="ECO:0000256" key="1">
    <source>
        <dbReference type="SAM" id="MobiDB-lite"/>
    </source>
</evidence>
<gene>
    <name evidence="2" type="ORF">HYQ45_008190</name>
</gene>
<feature type="compositionally biased region" description="Polar residues" evidence="1">
    <location>
        <begin position="609"/>
        <end position="619"/>
    </location>
</feature>
<feature type="compositionally biased region" description="Low complexity" evidence="1">
    <location>
        <begin position="589"/>
        <end position="600"/>
    </location>
</feature>
<name>A0A8I2ZKY2_VERLO</name>
<evidence type="ECO:0000313" key="3">
    <source>
        <dbReference type="Proteomes" id="UP000689129"/>
    </source>
</evidence>
<feature type="region of interest" description="Disordered" evidence="1">
    <location>
        <begin position="473"/>
        <end position="508"/>
    </location>
</feature>
<dbReference type="Proteomes" id="UP000689129">
    <property type="component" value="Unassembled WGS sequence"/>
</dbReference>
<protein>
    <recommendedName>
        <fullName evidence="4">Ubiquitin carboxyl-terminal hydrolase 19</fullName>
    </recommendedName>
</protein>
<feature type="compositionally biased region" description="Basic and acidic residues" evidence="1">
    <location>
        <begin position="572"/>
        <end position="582"/>
    </location>
</feature>
<feature type="region of interest" description="Disordered" evidence="1">
    <location>
        <begin position="397"/>
        <end position="426"/>
    </location>
</feature>
<reference evidence="2" key="1">
    <citation type="journal article" date="2021" name="Mol. Plant Pathol.">
        <title>A 20-kb lineage-specific genomic region tames virulence in pathogenic amphidiploid Verticillium longisporum.</title>
        <authorList>
            <person name="Harting R."/>
            <person name="Starke J."/>
            <person name="Kusch H."/>
            <person name="Poggeler S."/>
            <person name="Maurus I."/>
            <person name="Schluter R."/>
            <person name="Landesfeind M."/>
            <person name="Bulla I."/>
            <person name="Nowrousian M."/>
            <person name="de Jonge R."/>
            <person name="Stahlhut G."/>
            <person name="Hoff K.J."/>
            <person name="Asshauer K.P."/>
            <person name="Thurmer A."/>
            <person name="Stanke M."/>
            <person name="Daniel R."/>
            <person name="Morgenstern B."/>
            <person name="Thomma B.P.H.J."/>
            <person name="Kronstad J.W."/>
            <person name="Braus-Stromeyer S.A."/>
            <person name="Braus G.H."/>
        </authorList>
    </citation>
    <scope>NUCLEOTIDE SEQUENCE</scope>
    <source>
        <strain evidence="2">Vl32</strain>
    </source>
</reference>
<feature type="region of interest" description="Disordered" evidence="1">
    <location>
        <begin position="552"/>
        <end position="687"/>
    </location>
</feature>
<feature type="compositionally biased region" description="Low complexity" evidence="1">
    <location>
        <begin position="185"/>
        <end position="197"/>
    </location>
</feature>
<comment type="caution">
    <text evidence="2">The sequence shown here is derived from an EMBL/GenBank/DDBJ whole genome shotgun (WGS) entry which is preliminary data.</text>
</comment>
<feature type="compositionally biased region" description="Low complexity" evidence="1">
    <location>
        <begin position="624"/>
        <end position="638"/>
    </location>
</feature>
<dbReference type="OrthoDB" id="5369841at2759"/>
<accession>A0A8I2ZKY2</accession>
<proteinExistence type="predicted"/>
<sequence length="687" mass="75000">MDSRFAPPRDELYTLQMDLKQVQLVQNNQAERLARLERRQEQDANLKSVWQQHPFPGVLAGTPQQGPTHVSAHDLYDMDEPDNLLNSLHLGPAEEEPARRGAASRANSVRFDESALRQSDWASHSARHSGEFGRANSVRFDESALRQSDWASHSARHSGEFGPPRPSSGMLMERSLSHKSDGRHSSAGHSVHSVHSLASGRASSLGMHTDNFLVSSHEDDSPIEAVEPPPEFFILGSVPSIIRCWLSTNFAHATMRELELEDELERDVDGVYKIRMNVYLVEATPERTRRSVSPGQIPSITAVFEVTGMDQGEGSEARKGIQIFIGSDTLRAHMADILFSQNRMSLVGNGREKLSVPFVRPEDDGCFKRIYTTNVLPERPRLNANARPFVSFEPRAQVAPPREYEDELESCDRDGDEVSRGLPSPMMDDLETAKFVRPEDDGCFKRIYTTNVLPERPRLNANARPFVSFEPRAQVAPPREYDDELESCDRDGDEVSRGLPSPMMDDLETAKSVGTSTGALSESGGDGESQAKELSGHLGLVAARGRNMKVLKPLKSGGSSSSARTGAAYEPAPRRTSGEQRRKGGQQTNSGASDSGSSNGLRWEPKRAASTSGVVQTQPREGRSTTVTSTTSVASPPHAHAHAHAHAHSNSTPLATPMPRSANPIGGASAFSWMNPAGKAKPTATAE</sequence>
<feature type="region of interest" description="Disordered" evidence="1">
    <location>
        <begin position="94"/>
        <end position="130"/>
    </location>
</feature>
<feature type="region of interest" description="Disordered" evidence="1">
    <location>
        <begin position="149"/>
        <end position="197"/>
    </location>
</feature>